<dbReference type="AlphaFoldDB" id="A0A150J8N3"/>
<protein>
    <submittedName>
        <fullName evidence="1">Uncharacterized protein</fullName>
    </submittedName>
</protein>
<dbReference type="Proteomes" id="UP000075398">
    <property type="component" value="Unassembled WGS sequence"/>
</dbReference>
<evidence type="ECO:0000313" key="1">
    <source>
        <dbReference type="EMBL" id="KYC53561.1"/>
    </source>
</evidence>
<dbReference type="EMBL" id="LNGC01000004">
    <property type="protein sequence ID" value="KYC53561.1"/>
    <property type="molecule type" value="Genomic_DNA"/>
</dbReference>
<name>A0A150J8N3_9EURY</name>
<organism evidence="1 2">
    <name type="scientific">Candidatus Methanofastidiosum methylothiophilum</name>
    <dbReference type="NCBI Taxonomy" id="1705564"/>
    <lineage>
        <taxon>Archaea</taxon>
        <taxon>Methanobacteriati</taxon>
        <taxon>Methanobacteriota</taxon>
        <taxon>Stenosarchaea group</taxon>
        <taxon>Candidatus Methanofastidiosia</taxon>
        <taxon>Candidatus Methanofastidiosales</taxon>
        <taxon>Candidatus Methanofastidiosaceae</taxon>
        <taxon>Candidatus Methanofastidiosum</taxon>
    </lineage>
</organism>
<comment type="caution">
    <text evidence="1">The sequence shown here is derived from an EMBL/GenBank/DDBJ whole genome shotgun (WGS) entry which is preliminary data.</text>
</comment>
<reference evidence="1 2" key="1">
    <citation type="journal article" date="2016" name="ISME J.">
        <title>Chasing the elusive Euryarchaeota class WSA2: genomes reveal a uniquely fastidious methyl-reducing methanogen.</title>
        <authorList>
            <person name="Nobu M.K."/>
            <person name="Narihiro T."/>
            <person name="Kuroda K."/>
            <person name="Mei R."/>
            <person name="Liu W.T."/>
        </authorList>
    </citation>
    <scope>NUCLEOTIDE SEQUENCE [LARGE SCALE GENOMIC DNA]</scope>
    <source>
        <strain evidence="1">U1lsi0528_Bin055</strain>
    </source>
</reference>
<accession>A0A150J8N3</accession>
<sequence>MSQEITLVALGIFILKELFVLFRELTVTFFAKKNGNGKTFECPYSNYEKDRALILEMLRDIKDRINN</sequence>
<gene>
    <name evidence="1" type="ORF">AMQ22_00232</name>
</gene>
<evidence type="ECO:0000313" key="2">
    <source>
        <dbReference type="Proteomes" id="UP000075398"/>
    </source>
</evidence>
<proteinExistence type="predicted"/>